<proteinExistence type="predicted"/>
<dbReference type="AlphaFoldDB" id="A0A2P2PLW6"/>
<dbReference type="EMBL" id="GGEC01075239">
    <property type="protein sequence ID" value="MBX55723.1"/>
    <property type="molecule type" value="Transcribed_RNA"/>
</dbReference>
<evidence type="ECO:0000313" key="1">
    <source>
        <dbReference type="EMBL" id="MBX55723.1"/>
    </source>
</evidence>
<protein>
    <submittedName>
        <fullName evidence="1">Uncharacterized protein</fullName>
    </submittedName>
</protein>
<reference evidence="1" key="1">
    <citation type="submission" date="2018-02" db="EMBL/GenBank/DDBJ databases">
        <title>Rhizophora mucronata_Transcriptome.</title>
        <authorList>
            <person name="Meera S.P."/>
            <person name="Sreeshan A."/>
            <person name="Augustine A."/>
        </authorList>
    </citation>
    <scope>NUCLEOTIDE SEQUENCE</scope>
    <source>
        <tissue evidence="1">Leaf</tissue>
    </source>
</reference>
<sequence length="45" mass="5253">MSKNLLFTQHLFFPQVPINDIHGYFHDSCFKNCSITFNVPSFICT</sequence>
<accession>A0A2P2PLW6</accession>
<name>A0A2P2PLW6_RHIMU</name>
<organism evidence="1">
    <name type="scientific">Rhizophora mucronata</name>
    <name type="common">Asiatic mangrove</name>
    <dbReference type="NCBI Taxonomy" id="61149"/>
    <lineage>
        <taxon>Eukaryota</taxon>
        <taxon>Viridiplantae</taxon>
        <taxon>Streptophyta</taxon>
        <taxon>Embryophyta</taxon>
        <taxon>Tracheophyta</taxon>
        <taxon>Spermatophyta</taxon>
        <taxon>Magnoliopsida</taxon>
        <taxon>eudicotyledons</taxon>
        <taxon>Gunneridae</taxon>
        <taxon>Pentapetalae</taxon>
        <taxon>rosids</taxon>
        <taxon>fabids</taxon>
        <taxon>Malpighiales</taxon>
        <taxon>Rhizophoraceae</taxon>
        <taxon>Rhizophora</taxon>
    </lineage>
</organism>